<evidence type="ECO:0000256" key="1">
    <source>
        <dbReference type="SAM" id="MobiDB-lite"/>
    </source>
</evidence>
<dbReference type="KEGG" id="boz:DBV39_00190"/>
<gene>
    <name evidence="2" type="ORF">DBV39_00190</name>
</gene>
<keyword evidence="3" id="KW-1185">Reference proteome</keyword>
<dbReference type="OrthoDB" id="6174659at2"/>
<sequence>MSRNNTGNPIGSGDPRDREDNSKNLDEAVNKSGSTWTDRFGVTRKTMAGQESEFNAAQSARAMAFSSEQSFRESQFDVAQIDRQLRFNAFIAASGYNGTGAGGAIEDYAAGITITEYNQIIRDSAGEFWRLTGSTPLPYTTTGAGLPEGGTLVSVGDAVLRQEMALGVANYGVFVSPFGFGAVGDGIADDSDAFEAALNQASQTGRPFRGDGGRYRITRGIGINRTNHPPMLVDLGGAEVICDDGAISFGGDSAYHLTTTFSSYPARGDAKLTLASTAGVAPGDMCYIESAATYDGTIPVMHYYIVNEVDGNDVYIEGAVICDINEQQIIDEGKAGGISVNFYKLQKEIIICNGSFVAIDPNGLRTTLLVARHSRAVTANLSFSGHTRNQMYLQYCGYTVSSNIKVHDFGYIDKNQGYTANPNAPDNLSFGYGIIVARNYHSLITNVQAGRGWHAVDASRGQMHVIYDNLHIGRNAWGFSTHPGPWNVRYQNSTIVGGIGAQLSGGVYITLFNCTFRDIGQNINYGDCAEFSLLNCRFENKDGSALTTGLYRSGGPQPPGVLSVGQERKLIIKDCYFANMGSLAIAGYFFDTLILDGNVDQNGLWDVYCAPKTIVTNNKFIRPINYTIRLRLYPETERVLVEGNRSMGPRSSPSGTIQRLVSVQGTTNARIMITKNFTEIGAVLTVETSYSGPPIYLLADNTTATGRLAEGPVGSTILNSIGNRYALKYYQITATNDVDNVALVTS</sequence>
<evidence type="ECO:0000313" key="3">
    <source>
        <dbReference type="Proteomes" id="UP000244571"/>
    </source>
</evidence>
<dbReference type="SUPFAM" id="SSF51126">
    <property type="entry name" value="Pectin lyase-like"/>
    <property type="match status" value="1"/>
</dbReference>
<reference evidence="2 3" key="1">
    <citation type="submission" date="2018-04" db="EMBL/GenBank/DDBJ databases">
        <title>Bordetella sp. HZ20 isolated from seawater.</title>
        <authorList>
            <person name="Sun C."/>
        </authorList>
    </citation>
    <scope>NUCLEOTIDE SEQUENCE [LARGE SCALE GENOMIC DNA]</scope>
    <source>
        <strain evidence="2 3">HZ20</strain>
    </source>
</reference>
<accession>A0A2R4XF17</accession>
<feature type="region of interest" description="Disordered" evidence="1">
    <location>
        <begin position="1"/>
        <end position="33"/>
    </location>
</feature>
<dbReference type="Gene3D" id="2.160.20.10">
    <property type="entry name" value="Single-stranded right-handed beta-helix, Pectin lyase-like"/>
    <property type="match status" value="1"/>
</dbReference>
<dbReference type="AlphaFoldDB" id="A0A2R4XF17"/>
<name>A0A2R4XF17_9BURK</name>
<dbReference type="Proteomes" id="UP000244571">
    <property type="component" value="Chromosome"/>
</dbReference>
<dbReference type="RefSeq" id="WP_108619829.1">
    <property type="nucleotide sequence ID" value="NZ_CP028901.1"/>
</dbReference>
<evidence type="ECO:0008006" key="4">
    <source>
        <dbReference type="Google" id="ProtNLM"/>
    </source>
</evidence>
<protein>
    <recommendedName>
        <fullName evidence="4">Pectate lyase superfamily protein domain-containing protein</fullName>
    </recommendedName>
</protein>
<evidence type="ECO:0000313" key="2">
    <source>
        <dbReference type="EMBL" id="AWB32388.1"/>
    </source>
</evidence>
<feature type="compositionally biased region" description="Basic and acidic residues" evidence="1">
    <location>
        <begin position="14"/>
        <end position="29"/>
    </location>
</feature>
<organism evidence="2 3">
    <name type="scientific">Orrella marina</name>
    <dbReference type="NCBI Taxonomy" id="2163011"/>
    <lineage>
        <taxon>Bacteria</taxon>
        <taxon>Pseudomonadati</taxon>
        <taxon>Pseudomonadota</taxon>
        <taxon>Betaproteobacteria</taxon>
        <taxon>Burkholderiales</taxon>
        <taxon>Alcaligenaceae</taxon>
        <taxon>Orrella</taxon>
    </lineage>
</organism>
<dbReference type="InterPro" id="IPR012334">
    <property type="entry name" value="Pectin_lyas_fold"/>
</dbReference>
<dbReference type="EMBL" id="CP028901">
    <property type="protein sequence ID" value="AWB32388.1"/>
    <property type="molecule type" value="Genomic_DNA"/>
</dbReference>
<dbReference type="InterPro" id="IPR011050">
    <property type="entry name" value="Pectin_lyase_fold/virulence"/>
</dbReference>
<proteinExistence type="predicted"/>